<evidence type="ECO:0000313" key="1">
    <source>
        <dbReference type="EMBL" id="GMR53505.1"/>
    </source>
</evidence>
<keyword evidence="2" id="KW-1185">Reference proteome</keyword>
<gene>
    <name evidence="1" type="ORF">PMAYCL1PPCAC_23700</name>
</gene>
<dbReference type="Proteomes" id="UP001328107">
    <property type="component" value="Unassembled WGS sequence"/>
</dbReference>
<feature type="non-terminal residue" evidence="1">
    <location>
        <position position="65"/>
    </location>
</feature>
<name>A0AAN5I6Y4_9BILA</name>
<comment type="caution">
    <text evidence="1">The sequence shown here is derived from an EMBL/GenBank/DDBJ whole genome shotgun (WGS) entry which is preliminary data.</text>
</comment>
<organism evidence="1 2">
    <name type="scientific">Pristionchus mayeri</name>
    <dbReference type="NCBI Taxonomy" id="1317129"/>
    <lineage>
        <taxon>Eukaryota</taxon>
        <taxon>Metazoa</taxon>
        <taxon>Ecdysozoa</taxon>
        <taxon>Nematoda</taxon>
        <taxon>Chromadorea</taxon>
        <taxon>Rhabditida</taxon>
        <taxon>Rhabditina</taxon>
        <taxon>Diplogasteromorpha</taxon>
        <taxon>Diplogasteroidea</taxon>
        <taxon>Neodiplogasteridae</taxon>
        <taxon>Pristionchus</taxon>
    </lineage>
</organism>
<evidence type="ECO:0000313" key="2">
    <source>
        <dbReference type="Proteomes" id="UP001328107"/>
    </source>
</evidence>
<accession>A0AAN5I6Y4</accession>
<protein>
    <submittedName>
        <fullName evidence="1">Uncharacterized protein</fullName>
    </submittedName>
</protein>
<dbReference type="EMBL" id="BTRK01000005">
    <property type="protein sequence ID" value="GMR53505.1"/>
    <property type="molecule type" value="Genomic_DNA"/>
</dbReference>
<proteinExistence type="predicted"/>
<sequence>MDHLKDSIHNLSSNRGFVRIRSLFHTLAHGDDTDYEQFENRDGELSTFRENDEAFRLFGTGVHVK</sequence>
<reference evidence="2" key="1">
    <citation type="submission" date="2022-10" db="EMBL/GenBank/DDBJ databases">
        <title>Genome assembly of Pristionchus species.</title>
        <authorList>
            <person name="Yoshida K."/>
            <person name="Sommer R.J."/>
        </authorList>
    </citation>
    <scope>NUCLEOTIDE SEQUENCE [LARGE SCALE GENOMIC DNA]</scope>
    <source>
        <strain evidence="2">RS5460</strain>
    </source>
</reference>
<dbReference type="AlphaFoldDB" id="A0AAN5I6Y4"/>